<dbReference type="AlphaFoldDB" id="A0AAV7ZX97"/>
<gene>
    <name evidence="1" type="ORF">M0812_11618</name>
</gene>
<dbReference type="Proteomes" id="UP001146793">
    <property type="component" value="Unassembled WGS sequence"/>
</dbReference>
<evidence type="ECO:0000313" key="1">
    <source>
        <dbReference type="EMBL" id="KAJ3445731.1"/>
    </source>
</evidence>
<sequence>MGSTNNKGIKIVGSFLQDYFQIFYRTSTPMLLIKRKKFGLVEANESFFKLTGLTRSKSNSTSSILSIFPETQPFYQNKKTIDFLKQKLYSQNKKGSSNKKIEFVVTCKQKDGKLFDTLMSITPIQLWKNKVYQVLFSPIQN</sequence>
<accession>A0AAV7ZX97</accession>
<comment type="caution">
    <text evidence="1">The sequence shown here is derived from an EMBL/GenBank/DDBJ whole genome shotgun (WGS) entry which is preliminary data.</text>
</comment>
<proteinExistence type="predicted"/>
<evidence type="ECO:0000313" key="2">
    <source>
        <dbReference type="Proteomes" id="UP001146793"/>
    </source>
</evidence>
<evidence type="ECO:0008006" key="3">
    <source>
        <dbReference type="Google" id="ProtNLM"/>
    </source>
</evidence>
<protein>
    <recommendedName>
        <fullName evidence="3">PAS domain-containing protein</fullName>
    </recommendedName>
</protein>
<dbReference type="Gene3D" id="3.30.450.20">
    <property type="entry name" value="PAS domain"/>
    <property type="match status" value="1"/>
</dbReference>
<dbReference type="EMBL" id="JANTQA010000023">
    <property type="protein sequence ID" value="KAJ3445731.1"/>
    <property type="molecule type" value="Genomic_DNA"/>
</dbReference>
<reference evidence="1" key="1">
    <citation type="submission" date="2022-08" db="EMBL/GenBank/DDBJ databases">
        <title>Novel sulphate-reducing endosymbionts in the free-living metamonad Anaeramoeba.</title>
        <authorList>
            <person name="Jerlstrom-Hultqvist J."/>
            <person name="Cepicka I."/>
            <person name="Gallot-Lavallee L."/>
            <person name="Salas-Leiva D."/>
            <person name="Curtis B.A."/>
            <person name="Zahonova K."/>
            <person name="Pipaliya S."/>
            <person name="Dacks J."/>
            <person name="Roger A.J."/>
        </authorList>
    </citation>
    <scope>NUCLEOTIDE SEQUENCE</scope>
    <source>
        <strain evidence="1">Busselton2</strain>
    </source>
</reference>
<name>A0AAV7ZX97_9EUKA</name>
<organism evidence="1 2">
    <name type="scientific">Anaeramoeba flamelloides</name>
    <dbReference type="NCBI Taxonomy" id="1746091"/>
    <lineage>
        <taxon>Eukaryota</taxon>
        <taxon>Metamonada</taxon>
        <taxon>Anaeramoebidae</taxon>
        <taxon>Anaeramoeba</taxon>
    </lineage>
</organism>